<protein>
    <submittedName>
        <fullName evidence="1">Uncharacterized protein</fullName>
    </submittedName>
</protein>
<reference evidence="1" key="1">
    <citation type="submission" date="2021-01" db="EMBL/GenBank/DDBJ databases">
        <authorList>
            <person name="Corre E."/>
            <person name="Pelletier E."/>
            <person name="Niang G."/>
            <person name="Scheremetjew M."/>
            <person name="Finn R."/>
            <person name="Kale V."/>
            <person name="Holt S."/>
            <person name="Cochrane G."/>
            <person name="Meng A."/>
            <person name="Brown T."/>
            <person name="Cohen L."/>
        </authorList>
    </citation>
    <scope>NUCLEOTIDE SEQUENCE</scope>
    <source>
        <strain evidence="1">WS</strain>
    </source>
</reference>
<sequence>MSMVPVILVPVSHYVVHGTRFRWINVQNFRIRALILAASLAVANLVPNQGSVGGPVSLIGQLTAFRLSPFGAITNYVAIKYLDVETSGTKFFFVEGSDKVVV</sequence>
<gene>
    <name evidence="1" type="ORF">PCOS0759_LOCUS2062</name>
</gene>
<organism evidence="1">
    <name type="scientific">Percolomonas cosmopolitus</name>
    <dbReference type="NCBI Taxonomy" id="63605"/>
    <lineage>
        <taxon>Eukaryota</taxon>
        <taxon>Discoba</taxon>
        <taxon>Heterolobosea</taxon>
        <taxon>Tetramitia</taxon>
        <taxon>Eutetramitia</taxon>
        <taxon>Percolomonadidae</taxon>
        <taxon>Percolomonas</taxon>
    </lineage>
</organism>
<accession>A0A7S1KMN3</accession>
<name>A0A7S1KMN3_9EUKA</name>
<evidence type="ECO:0000313" key="1">
    <source>
        <dbReference type="EMBL" id="CAD9078830.1"/>
    </source>
</evidence>
<dbReference type="EMBL" id="HBGD01002472">
    <property type="protein sequence ID" value="CAD9078830.1"/>
    <property type="molecule type" value="Transcribed_RNA"/>
</dbReference>
<proteinExistence type="predicted"/>
<dbReference type="AlphaFoldDB" id="A0A7S1KMN3"/>